<sequence>MSETDDTDDLLLIPPDRFVIQSDSGDSEEPYFRIVNGIVQQLGDLKDRIHSLETSSLNSNLETIFDSLDNMQHTSSRFNRFDNADEIYIPQSTQSTPQKPHTKFHLNSLPNSPNIDRTAHPKNGRGYRVTKSPIRTNIFSSNRRPATVSTSPEKDDRRTFNEIDTFLSKVKTIQRINASRGLEKEFDENNTGRNENNSEEKEIKNNPEVLAEKEQTWRQGDNRESVPDYGTGARDTLYTNCMQDKSQSDYKDGNNFVNKVAQGTTKTWETVDRYSDSSSDLTQTTAYDKFSKYQGDLLTSPIHTNALNIINMHKKLLENEAPIVGLNKNQQSLVSNTIGDGDNLALLSLADIWNSNSLKLNSSQMSQKFQEEHMRRRHCEELIHELQNRTLELQQKLSVAVKVDDVKNNTIRQFQEALETIVGKLEGLNKEKQEWDQKIRKIEEKHAQELEEASQKIAYYEKEASKARNLAHGNQDKLISLEKRCSDLQSALQSLEHKCRDLEEYYAREVERNQQLSEVLSQKEIELNEKKNTLNEAMAEVTQSKKTVEVCQSEFGGIKNECMKLQKKLKDGTEQIMLLTEQKTTLLMEIEQYKRHQKELDEEREQFQKKLEIAQMEYKNFYQGQLEALVASKVKEYEKQVEQAWKACTEEINKKQLSMTTSAVMHVQKVTEQCNDKIKLVEEKHNEEIKLLEAKHLEEIKSCQLQTEKLQSKVDEMQIRNHNIVRHIQKIMKSQWTETQKILSSMKSPVSDEIDFSTLDQLNSLTTRSYNNVEEVLAQHQEEPCHVARKSRKETAFKLPSKGTSSSVANHFEINLQEAYGATGETPVSSKGQTGKYSQSDIQKYISLVSF</sequence>
<feature type="coiled-coil region" evidence="1">
    <location>
        <begin position="675"/>
        <end position="720"/>
    </location>
</feature>
<proteinExistence type="predicted"/>
<dbReference type="EMBL" id="JAPWTJ010000580">
    <property type="protein sequence ID" value="KAJ8977174.1"/>
    <property type="molecule type" value="Genomic_DNA"/>
</dbReference>
<gene>
    <name evidence="3" type="ORF">NQ317_003114</name>
</gene>
<dbReference type="PANTHER" id="PTHR34439">
    <property type="entry name" value="CENTROBIN"/>
    <property type="match status" value="1"/>
</dbReference>
<feature type="compositionally biased region" description="Basic and acidic residues" evidence="2">
    <location>
        <begin position="196"/>
        <end position="209"/>
    </location>
</feature>
<evidence type="ECO:0000313" key="3">
    <source>
        <dbReference type="EMBL" id="KAJ8977174.1"/>
    </source>
</evidence>
<comment type="caution">
    <text evidence="3">The sequence shown here is derived from an EMBL/GenBank/DDBJ whole genome shotgun (WGS) entry which is preliminary data.</text>
</comment>
<organism evidence="3 4">
    <name type="scientific">Molorchus minor</name>
    <dbReference type="NCBI Taxonomy" id="1323400"/>
    <lineage>
        <taxon>Eukaryota</taxon>
        <taxon>Metazoa</taxon>
        <taxon>Ecdysozoa</taxon>
        <taxon>Arthropoda</taxon>
        <taxon>Hexapoda</taxon>
        <taxon>Insecta</taxon>
        <taxon>Pterygota</taxon>
        <taxon>Neoptera</taxon>
        <taxon>Endopterygota</taxon>
        <taxon>Coleoptera</taxon>
        <taxon>Polyphaga</taxon>
        <taxon>Cucujiformia</taxon>
        <taxon>Chrysomeloidea</taxon>
        <taxon>Cerambycidae</taxon>
        <taxon>Lamiinae</taxon>
        <taxon>Monochamini</taxon>
        <taxon>Molorchus</taxon>
    </lineage>
</organism>
<protein>
    <recommendedName>
        <fullName evidence="5">Centrobin</fullName>
    </recommendedName>
</protein>
<dbReference type="InterPro" id="IPR038923">
    <property type="entry name" value="Centrobin"/>
</dbReference>
<feature type="coiled-coil region" evidence="1">
    <location>
        <begin position="376"/>
        <end position="617"/>
    </location>
</feature>
<feature type="region of interest" description="Disordered" evidence="2">
    <location>
        <begin position="92"/>
        <end position="129"/>
    </location>
</feature>
<feature type="non-terminal residue" evidence="3">
    <location>
        <position position="851"/>
    </location>
</feature>
<evidence type="ECO:0008006" key="5">
    <source>
        <dbReference type="Google" id="ProtNLM"/>
    </source>
</evidence>
<feature type="region of interest" description="Disordered" evidence="2">
    <location>
        <begin position="185"/>
        <end position="209"/>
    </location>
</feature>
<keyword evidence="1" id="KW-0175">Coiled coil</keyword>
<dbReference type="PANTHER" id="PTHR34439:SF1">
    <property type="entry name" value="CENTROBIN"/>
    <property type="match status" value="1"/>
</dbReference>
<evidence type="ECO:0000256" key="2">
    <source>
        <dbReference type="SAM" id="MobiDB-lite"/>
    </source>
</evidence>
<reference evidence="3" key="1">
    <citation type="journal article" date="2023" name="Insect Mol. Biol.">
        <title>Genome sequencing provides insights into the evolution of gene families encoding plant cell wall-degrading enzymes in longhorned beetles.</title>
        <authorList>
            <person name="Shin N.R."/>
            <person name="Okamura Y."/>
            <person name="Kirsch R."/>
            <person name="Pauchet Y."/>
        </authorList>
    </citation>
    <scope>NUCLEOTIDE SEQUENCE</scope>
    <source>
        <strain evidence="3">MMC_N1</strain>
    </source>
</reference>
<keyword evidence="4" id="KW-1185">Reference proteome</keyword>
<evidence type="ECO:0000256" key="1">
    <source>
        <dbReference type="SAM" id="Coils"/>
    </source>
</evidence>
<dbReference type="Proteomes" id="UP001162164">
    <property type="component" value="Unassembled WGS sequence"/>
</dbReference>
<name>A0ABQ9JGY3_9CUCU</name>
<accession>A0ABQ9JGY3</accession>
<evidence type="ECO:0000313" key="4">
    <source>
        <dbReference type="Proteomes" id="UP001162164"/>
    </source>
</evidence>